<keyword evidence="3 11" id="KW-0597">Phosphoprotein</keyword>
<feature type="binding site" evidence="11 12">
    <location>
        <position position="91"/>
    </location>
    <ligand>
        <name>ATP</name>
        <dbReference type="ChEBI" id="CHEBI:30616"/>
    </ligand>
</feature>
<evidence type="ECO:0000256" key="2">
    <source>
        <dbReference type="ARBA" id="ARBA00008142"/>
    </source>
</evidence>
<dbReference type="EMBL" id="CP019640">
    <property type="protein sequence ID" value="AQQ53628.1"/>
    <property type="molecule type" value="Genomic_DNA"/>
</dbReference>
<dbReference type="SMART" id="SM00562">
    <property type="entry name" value="NDK"/>
    <property type="match status" value="1"/>
</dbReference>
<dbReference type="OrthoDB" id="9801161at2"/>
<feature type="binding site" evidence="11 12">
    <location>
        <position position="112"/>
    </location>
    <ligand>
        <name>ATP</name>
        <dbReference type="ChEBI" id="CHEBI:30616"/>
    </ligand>
</feature>
<keyword evidence="8 11" id="KW-0546">Nucleotide metabolism</keyword>
<comment type="function">
    <text evidence="9">(Microbial infection) Catalyzes the phosphorylation of dZDP to dZTP, when the bacterium is infected by a phage that produces the substrate for the synthesis of dZTP (2- amino-2'-deoxyadenosine 5'-triphosphate), which is then used by the phage as a DNA polymerase substrate.</text>
</comment>
<evidence type="ECO:0000256" key="11">
    <source>
        <dbReference type="HAMAP-Rule" id="MF_00451"/>
    </source>
</evidence>
<feature type="binding site" evidence="11 12">
    <location>
        <position position="85"/>
    </location>
    <ligand>
        <name>ATP</name>
        <dbReference type="ChEBI" id="CHEBI:30616"/>
    </ligand>
</feature>
<dbReference type="GO" id="GO:0005737">
    <property type="term" value="C:cytoplasm"/>
    <property type="evidence" value="ECO:0007669"/>
    <property type="project" value="UniProtKB-SubCell"/>
</dbReference>
<dbReference type="PROSITE" id="PS51374">
    <property type="entry name" value="NDPK_LIKE"/>
    <property type="match status" value="1"/>
</dbReference>
<name>A0A1Q2KZJ8_9BACL</name>
<dbReference type="RefSeq" id="WP_077589526.1">
    <property type="nucleotide sequence ID" value="NZ_CP019640.1"/>
</dbReference>
<organism evidence="16 17">
    <name type="scientific">Planococcus lenghuensis</name>
    <dbReference type="NCBI Taxonomy" id="2213202"/>
    <lineage>
        <taxon>Bacteria</taxon>
        <taxon>Bacillati</taxon>
        <taxon>Bacillota</taxon>
        <taxon>Bacilli</taxon>
        <taxon>Bacillales</taxon>
        <taxon>Caryophanaceae</taxon>
        <taxon>Planococcus</taxon>
    </lineage>
</organism>
<feature type="binding site" evidence="11 12">
    <location>
        <position position="57"/>
    </location>
    <ligand>
        <name>ATP</name>
        <dbReference type="ChEBI" id="CHEBI:30616"/>
    </ligand>
</feature>
<keyword evidence="17" id="KW-1185">Reference proteome</keyword>
<dbReference type="GO" id="GO:0006241">
    <property type="term" value="P:CTP biosynthetic process"/>
    <property type="evidence" value="ECO:0007669"/>
    <property type="project" value="UniProtKB-UniRule"/>
</dbReference>
<comment type="catalytic activity">
    <reaction evidence="10">
        <text>dZDP + ATP = dZTP + ADP</text>
        <dbReference type="Rhea" id="RHEA:67644"/>
        <dbReference type="ChEBI" id="CHEBI:30616"/>
        <dbReference type="ChEBI" id="CHEBI:172929"/>
        <dbReference type="ChEBI" id="CHEBI:172931"/>
        <dbReference type="ChEBI" id="CHEBI:456216"/>
    </reaction>
</comment>
<reference evidence="16 17" key="1">
    <citation type="submission" date="2017-02" db="EMBL/GenBank/DDBJ databases">
        <title>The complete genomic sequence of a novel cold adapted crude oil-degrading bacterium Planococcus qaidamina Y42.</title>
        <authorList>
            <person name="Yang R."/>
        </authorList>
    </citation>
    <scope>NUCLEOTIDE SEQUENCE [LARGE SCALE GENOMIC DNA]</scope>
    <source>
        <strain evidence="16 17">Y42</strain>
    </source>
</reference>
<comment type="subcellular location">
    <subcellularLocation>
        <location evidence="11">Cytoplasm</location>
    </subcellularLocation>
</comment>
<evidence type="ECO:0000256" key="3">
    <source>
        <dbReference type="ARBA" id="ARBA00022553"/>
    </source>
</evidence>
<feature type="active site" description="Pros-phosphohistidine intermediate" evidence="11 12">
    <location>
        <position position="115"/>
    </location>
</feature>
<comment type="similarity">
    <text evidence="2 11 12 13">Belongs to the NDK family.</text>
</comment>
<dbReference type="KEGG" id="pmar:B0X71_11445"/>
<sequence length="148" mass="16445">MEKTFLMVKPDGVQRNAVGEIVGRFEQKGYKLAGAKLMQISQELAEQHYGEHKERPFFGELVEFITSGPVFAMVWEGENVIATARQMMGATNPKDAAPGTIRGDFAVTVGKNMIHGSDSPESAEREIGLFFKEEELVSYEKTIGSWID</sequence>
<dbReference type="Pfam" id="PF00334">
    <property type="entry name" value="NDK"/>
    <property type="match status" value="1"/>
</dbReference>
<dbReference type="GO" id="GO:0046872">
    <property type="term" value="F:metal ion binding"/>
    <property type="evidence" value="ECO:0007669"/>
    <property type="project" value="UniProtKB-KW"/>
</dbReference>
<accession>A0A1Q2KZJ8</accession>
<keyword evidence="7 11" id="KW-0067">ATP-binding</keyword>
<keyword evidence="5 11" id="KW-0547">Nucleotide-binding</keyword>
<evidence type="ECO:0000313" key="17">
    <source>
        <dbReference type="Proteomes" id="UP000188184"/>
    </source>
</evidence>
<keyword evidence="11" id="KW-0460">Magnesium</keyword>
<evidence type="ECO:0000256" key="9">
    <source>
        <dbReference type="ARBA" id="ARBA00024802"/>
    </source>
</evidence>
<dbReference type="InterPro" id="IPR023005">
    <property type="entry name" value="Nucleoside_diP_kinase_AS"/>
</dbReference>
<dbReference type="Proteomes" id="UP000188184">
    <property type="component" value="Chromosome"/>
</dbReference>
<evidence type="ECO:0000256" key="4">
    <source>
        <dbReference type="ARBA" id="ARBA00022679"/>
    </source>
</evidence>
<evidence type="ECO:0000256" key="5">
    <source>
        <dbReference type="ARBA" id="ARBA00022741"/>
    </source>
</evidence>
<evidence type="ECO:0000256" key="8">
    <source>
        <dbReference type="ARBA" id="ARBA00023080"/>
    </source>
</evidence>
<comment type="cofactor">
    <cofactor evidence="1 11">
        <name>Mg(2+)</name>
        <dbReference type="ChEBI" id="CHEBI:18420"/>
    </cofactor>
</comment>
<feature type="domain" description="Nucleoside diphosphate kinase-like" evidence="15">
    <location>
        <begin position="1"/>
        <end position="138"/>
    </location>
</feature>
<evidence type="ECO:0000256" key="14">
    <source>
        <dbReference type="RuleBase" id="RU004013"/>
    </source>
</evidence>
<dbReference type="CDD" id="cd04413">
    <property type="entry name" value="NDPk_I"/>
    <property type="match status" value="1"/>
</dbReference>
<evidence type="ECO:0000256" key="10">
    <source>
        <dbReference type="ARBA" id="ARBA00047945"/>
    </source>
</evidence>
<proteinExistence type="inferred from homology"/>
<dbReference type="EC" id="2.7.4.6" evidence="11 14"/>
<dbReference type="PRINTS" id="PR01243">
    <property type="entry name" value="NUCDPKINASE"/>
</dbReference>
<feature type="binding site" evidence="11 12">
    <location>
        <position position="9"/>
    </location>
    <ligand>
        <name>ATP</name>
        <dbReference type="ChEBI" id="CHEBI:30616"/>
    </ligand>
</feature>
<dbReference type="SUPFAM" id="SSF54919">
    <property type="entry name" value="Nucleoside diphosphate kinase, NDK"/>
    <property type="match status" value="1"/>
</dbReference>
<dbReference type="AlphaFoldDB" id="A0A1Q2KZJ8"/>
<keyword evidence="11" id="KW-0963">Cytoplasm</keyword>
<comment type="function">
    <text evidence="11">Major role in the synthesis of nucleoside triphosphates other than ATP. The ATP gamma phosphate is transferred to the NDP beta phosphate via a ping-pong mechanism, using a phosphorylated active-site intermediate.</text>
</comment>
<evidence type="ECO:0000256" key="13">
    <source>
        <dbReference type="RuleBase" id="RU004011"/>
    </source>
</evidence>
<dbReference type="NCBIfam" id="NF001908">
    <property type="entry name" value="PRK00668.1"/>
    <property type="match status" value="1"/>
</dbReference>
<dbReference type="InterPro" id="IPR001564">
    <property type="entry name" value="Nucleoside_diP_kinase"/>
</dbReference>
<evidence type="ECO:0000256" key="12">
    <source>
        <dbReference type="PROSITE-ProRule" id="PRU00706"/>
    </source>
</evidence>
<protein>
    <recommendedName>
        <fullName evidence="11 14">Nucleoside diphosphate kinase</fullName>
        <shortName evidence="11">NDK</shortName>
        <shortName evidence="11">NDP kinase</shortName>
        <ecNumber evidence="11 14">2.7.4.6</ecNumber>
    </recommendedName>
    <alternativeName>
        <fullName evidence="11">Nucleoside-2-P kinase</fullName>
    </alternativeName>
</protein>
<dbReference type="Gene3D" id="3.30.70.141">
    <property type="entry name" value="Nucleoside diphosphate kinase-like domain"/>
    <property type="match status" value="1"/>
</dbReference>
<dbReference type="FunFam" id="3.30.70.141:FF:000002">
    <property type="entry name" value="Nucleoside diphosphate kinase"/>
    <property type="match status" value="1"/>
</dbReference>
<dbReference type="GO" id="GO:0005524">
    <property type="term" value="F:ATP binding"/>
    <property type="evidence" value="ECO:0007669"/>
    <property type="project" value="UniProtKB-UniRule"/>
</dbReference>
<evidence type="ECO:0000256" key="6">
    <source>
        <dbReference type="ARBA" id="ARBA00022777"/>
    </source>
</evidence>
<evidence type="ECO:0000259" key="15">
    <source>
        <dbReference type="SMART" id="SM00562"/>
    </source>
</evidence>
<dbReference type="GO" id="GO:0006228">
    <property type="term" value="P:UTP biosynthetic process"/>
    <property type="evidence" value="ECO:0007669"/>
    <property type="project" value="UniProtKB-UniRule"/>
</dbReference>
<dbReference type="GO" id="GO:0006183">
    <property type="term" value="P:GTP biosynthetic process"/>
    <property type="evidence" value="ECO:0007669"/>
    <property type="project" value="UniProtKB-UniRule"/>
</dbReference>
<dbReference type="PANTHER" id="PTHR11349">
    <property type="entry name" value="NUCLEOSIDE DIPHOSPHATE KINASE"/>
    <property type="match status" value="1"/>
</dbReference>
<comment type="catalytic activity">
    <reaction evidence="11">
        <text>a ribonucleoside 5'-diphosphate + ATP = a ribonucleoside 5'-triphosphate + ADP</text>
        <dbReference type="Rhea" id="RHEA:18113"/>
        <dbReference type="ChEBI" id="CHEBI:30616"/>
        <dbReference type="ChEBI" id="CHEBI:57930"/>
        <dbReference type="ChEBI" id="CHEBI:61557"/>
        <dbReference type="ChEBI" id="CHEBI:456216"/>
        <dbReference type="EC" id="2.7.4.6"/>
    </reaction>
</comment>
<dbReference type="InterPro" id="IPR036850">
    <property type="entry name" value="NDK-like_dom_sf"/>
</dbReference>
<comment type="catalytic activity">
    <reaction evidence="11 14">
        <text>a 2'-deoxyribonucleoside 5'-diphosphate + ATP = a 2'-deoxyribonucleoside 5'-triphosphate + ADP</text>
        <dbReference type="Rhea" id="RHEA:44640"/>
        <dbReference type="ChEBI" id="CHEBI:30616"/>
        <dbReference type="ChEBI" id="CHEBI:61560"/>
        <dbReference type="ChEBI" id="CHEBI:73316"/>
        <dbReference type="ChEBI" id="CHEBI:456216"/>
        <dbReference type="EC" id="2.7.4.6"/>
    </reaction>
</comment>
<keyword evidence="4 11" id="KW-0808">Transferase</keyword>
<evidence type="ECO:0000256" key="7">
    <source>
        <dbReference type="ARBA" id="ARBA00022840"/>
    </source>
</evidence>
<dbReference type="HAMAP" id="MF_00451">
    <property type="entry name" value="NDP_kinase"/>
    <property type="match status" value="1"/>
</dbReference>
<dbReference type="GO" id="GO:0004550">
    <property type="term" value="F:nucleoside diphosphate kinase activity"/>
    <property type="evidence" value="ECO:0007669"/>
    <property type="project" value="UniProtKB-UniRule"/>
</dbReference>
<keyword evidence="6 11" id="KW-0418">Kinase</keyword>
<dbReference type="InterPro" id="IPR034907">
    <property type="entry name" value="NDK-like_dom"/>
</dbReference>
<comment type="subunit">
    <text evidence="11">Homotetramer.</text>
</comment>
<dbReference type="PROSITE" id="PS00469">
    <property type="entry name" value="NDPK"/>
    <property type="match status" value="1"/>
</dbReference>
<feature type="binding site" evidence="11 12">
    <location>
        <position position="102"/>
    </location>
    <ligand>
        <name>ATP</name>
        <dbReference type="ChEBI" id="CHEBI:30616"/>
    </ligand>
</feature>
<evidence type="ECO:0000256" key="1">
    <source>
        <dbReference type="ARBA" id="ARBA00001946"/>
    </source>
</evidence>
<keyword evidence="11" id="KW-0479">Metal-binding</keyword>
<gene>
    <name evidence="11" type="primary">ndk</name>
    <name evidence="16" type="ORF">B0X71_11445</name>
</gene>
<evidence type="ECO:0000313" key="16">
    <source>
        <dbReference type="EMBL" id="AQQ53628.1"/>
    </source>
</evidence>